<evidence type="ECO:0000313" key="2">
    <source>
        <dbReference type="EMBL" id="KAF6036598.1"/>
    </source>
</evidence>
<feature type="transmembrane region" description="Helical" evidence="1">
    <location>
        <begin position="20"/>
        <end position="45"/>
    </location>
</feature>
<protein>
    <submittedName>
        <fullName evidence="2">Uncharacterized protein</fullName>
    </submittedName>
</protein>
<keyword evidence="1" id="KW-0472">Membrane</keyword>
<dbReference type="Proteomes" id="UP000593567">
    <property type="component" value="Unassembled WGS sequence"/>
</dbReference>
<comment type="caution">
    <text evidence="2">The sequence shown here is derived from an EMBL/GenBank/DDBJ whole genome shotgun (WGS) entry which is preliminary data.</text>
</comment>
<accession>A0A7J7KG19</accession>
<name>A0A7J7KG19_BUGNE</name>
<organism evidence="2 3">
    <name type="scientific">Bugula neritina</name>
    <name type="common">Brown bryozoan</name>
    <name type="synonym">Sertularia neritina</name>
    <dbReference type="NCBI Taxonomy" id="10212"/>
    <lineage>
        <taxon>Eukaryota</taxon>
        <taxon>Metazoa</taxon>
        <taxon>Spiralia</taxon>
        <taxon>Lophotrochozoa</taxon>
        <taxon>Bryozoa</taxon>
        <taxon>Gymnolaemata</taxon>
        <taxon>Cheilostomatida</taxon>
        <taxon>Flustrina</taxon>
        <taxon>Buguloidea</taxon>
        <taxon>Bugulidae</taxon>
        <taxon>Bugula</taxon>
    </lineage>
</organism>
<dbReference type="AlphaFoldDB" id="A0A7J7KG19"/>
<proteinExistence type="predicted"/>
<dbReference type="EMBL" id="VXIV02000697">
    <property type="protein sequence ID" value="KAF6036598.1"/>
    <property type="molecule type" value="Genomic_DNA"/>
</dbReference>
<keyword evidence="3" id="KW-1185">Reference proteome</keyword>
<gene>
    <name evidence="2" type="ORF">EB796_005095</name>
</gene>
<sequence length="87" mass="9699">MTFIASFPHVCAGSCGMVSWVPFLLILCGSLWHDVHCVISAYLWYDISVMFNNFLTRGKYKVALGLCVDTKIYAALSAVTEFQLISL</sequence>
<reference evidence="2" key="1">
    <citation type="submission" date="2020-06" db="EMBL/GenBank/DDBJ databases">
        <title>Draft genome of Bugula neritina, a colonial animal packing powerful symbionts and potential medicines.</title>
        <authorList>
            <person name="Rayko M."/>
        </authorList>
    </citation>
    <scope>NUCLEOTIDE SEQUENCE [LARGE SCALE GENOMIC DNA]</scope>
    <source>
        <strain evidence="2">Kwan_BN1</strain>
    </source>
</reference>
<keyword evidence="1" id="KW-1133">Transmembrane helix</keyword>
<evidence type="ECO:0000256" key="1">
    <source>
        <dbReference type="SAM" id="Phobius"/>
    </source>
</evidence>
<evidence type="ECO:0000313" key="3">
    <source>
        <dbReference type="Proteomes" id="UP000593567"/>
    </source>
</evidence>
<keyword evidence="1" id="KW-0812">Transmembrane</keyword>